<feature type="transmembrane region" description="Helical" evidence="1">
    <location>
        <begin position="64"/>
        <end position="83"/>
    </location>
</feature>
<reference evidence="2" key="1">
    <citation type="journal article" date="2023" name="Mol. Biol. Evol.">
        <title>Third-Generation Sequencing Reveals the Adaptive Role of the Epigenome in Three Deep-Sea Polychaetes.</title>
        <authorList>
            <person name="Perez M."/>
            <person name="Aroh O."/>
            <person name="Sun Y."/>
            <person name="Lan Y."/>
            <person name="Juniper S.K."/>
            <person name="Young C.R."/>
            <person name="Angers B."/>
            <person name="Qian P.Y."/>
        </authorList>
    </citation>
    <scope>NUCLEOTIDE SEQUENCE</scope>
    <source>
        <strain evidence="2">R07B-5</strain>
    </source>
</reference>
<keyword evidence="3" id="KW-1185">Reference proteome</keyword>
<feature type="transmembrane region" description="Helical" evidence="1">
    <location>
        <begin position="95"/>
        <end position="118"/>
    </location>
</feature>
<keyword evidence="1" id="KW-0472">Membrane</keyword>
<dbReference type="Proteomes" id="UP001209878">
    <property type="component" value="Unassembled WGS sequence"/>
</dbReference>
<evidence type="ECO:0000313" key="2">
    <source>
        <dbReference type="EMBL" id="KAK2174559.1"/>
    </source>
</evidence>
<proteinExistence type="predicted"/>
<sequence>MELTLVDCVRTGSLVVAFFALLLVDRRSWITADALLSFVVGAVLVAAPQYILDFQVEGTLSPTHLLIARILGIALFTGAIMFWTTRDTWDGTVPITLLMSRVFSCSLIVLAQICLHWGTEKGKKNVNWNYTHITFGMVCNVLWLLLSLVHVLRSSDFSTYPQHNIRINTLLHVDSWLTCLLSALFLAFPDVVLSVLVNSICEDPNVVHLHLMRVIGIHGIGSAIVSLQAPGFLHECDKRVQFVARIIGQVMMLILTASLLYLDRLNLRQAGLVSAVLGPSLLNAMLGYYAGGTANYKAKSR</sequence>
<organism evidence="2 3">
    <name type="scientific">Ridgeia piscesae</name>
    <name type="common">Tubeworm</name>
    <dbReference type="NCBI Taxonomy" id="27915"/>
    <lineage>
        <taxon>Eukaryota</taxon>
        <taxon>Metazoa</taxon>
        <taxon>Spiralia</taxon>
        <taxon>Lophotrochozoa</taxon>
        <taxon>Annelida</taxon>
        <taxon>Polychaeta</taxon>
        <taxon>Sedentaria</taxon>
        <taxon>Canalipalpata</taxon>
        <taxon>Sabellida</taxon>
        <taxon>Siboglinidae</taxon>
        <taxon>Ridgeia</taxon>
    </lineage>
</organism>
<feature type="transmembrane region" description="Helical" evidence="1">
    <location>
        <begin position="268"/>
        <end position="291"/>
    </location>
</feature>
<feature type="transmembrane region" description="Helical" evidence="1">
    <location>
        <begin position="209"/>
        <end position="230"/>
    </location>
</feature>
<dbReference type="EMBL" id="JAODUO010000793">
    <property type="protein sequence ID" value="KAK2174559.1"/>
    <property type="molecule type" value="Genomic_DNA"/>
</dbReference>
<comment type="caution">
    <text evidence="2">The sequence shown here is derived from an EMBL/GenBank/DDBJ whole genome shotgun (WGS) entry which is preliminary data.</text>
</comment>
<keyword evidence="1" id="KW-0812">Transmembrane</keyword>
<feature type="transmembrane region" description="Helical" evidence="1">
    <location>
        <begin position="31"/>
        <end position="52"/>
    </location>
</feature>
<dbReference type="AlphaFoldDB" id="A0AAD9KMY6"/>
<feature type="transmembrane region" description="Helical" evidence="1">
    <location>
        <begin position="173"/>
        <end position="197"/>
    </location>
</feature>
<feature type="transmembrane region" description="Helical" evidence="1">
    <location>
        <begin position="130"/>
        <end position="152"/>
    </location>
</feature>
<protein>
    <submittedName>
        <fullName evidence="2">Uncharacterized protein</fullName>
    </submittedName>
</protein>
<accession>A0AAD9KMY6</accession>
<gene>
    <name evidence="2" type="ORF">NP493_794g00023</name>
</gene>
<keyword evidence="1" id="KW-1133">Transmembrane helix</keyword>
<feature type="transmembrane region" description="Helical" evidence="1">
    <location>
        <begin position="242"/>
        <end position="262"/>
    </location>
</feature>
<evidence type="ECO:0000256" key="1">
    <source>
        <dbReference type="SAM" id="Phobius"/>
    </source>
</evidence>
<name>A0AAD9KMY6_RIDPI</name>
<evidence type="ECO:0000313" key="3">
    <source>
        <dbReference type="Proteomes" id="UP001209878"/>
    </source>
</evidence>